<feature type="region of interest" description="Disordered" evidence="1">
    <location>
        <begin position="301"/>
        <end position="324"/>
    </location>
</feature>
<dbReference type="PANTHER" id="PTHR37291">
    <property type="entry name" value="5-METHYLCYTOSINE-SPECIFIC RESTRICTION ENZYME B"/>
    <property type="match status" value="1"/>
</dbReference>
<dbReference type="Gene3D" id="3.40.50.300">
    <property type="entry name" value="P-loop containing nucleotide triphosphate hydrolases"/>
    <property type="match status" value="1"/>
</dbReference>
<dbReference type="OrthoDB" id="9781481at2"/>
<dbReference type="Pfam" id="PF07728">
    <property type="entry name" value="AAA_5"/>
    <property type="match status" value="1"/>
</dbReference>
<gene>
    <name evidence="3" type="primary">mcrB</name>
    <name evidence="3" type="ORF">DEVEQU_00477</name>
</gene>
<dbReference type="EC" id="3.1.21.-" evidence="3"/>
<dbReference type="InterPro" id="IPR003593">
    <property type="entry name" value="AAA+_ATPase"/>
</dbReference>
<dbReference type="PANTHER" id="PTHR37291:SF1">
    <property type="entry name" value="TYPE IV METHYL-DIRECTED RESTRICTION ENZYME ECOKMCRB SUBUNIT"/>
    <property type="match status" value="1"/>
</dbReference>
<dbReference type="InterPro" id="IPR052934">
    <property type="entry name" value="Methyl-DNA_Rec/Restrict_Enz"/>
</dbReference>
<reference evidence="3 4" key="1">
    <citation type="submission" date="2018-12" db="EMBL/GenBank/DDBJ databases">
        <authorList>
            <person name="Criscuolo A."/>
        </authorList>
    </citation>
    <scope>NUCLEOTIDE SEQUENCE [LARGE SCALE GENOMIC DNA]</scope>
    <source>
        <strain evidence="3">ACIP1116281</strain>
    </source>
</reference>
<dbReference type="SUPFAM" id="SSF52540">
    <property type="entry name" value="P-loop containing nucleoside triphosphate hydrolases"/>
    <property type="match status" value="1"/>
</dbReference>
<evidence type="ECO:0000256" key="1">
    <source>
        <dbReference type="SAM" id="MobiDB-lite"/>
    </source>
</evidence>
<evidence type="ECO:0000313" key="3">
    <source>
        <dbReference type="EMBL" id="VDS03356.1"/>
    </source>
</evidence>
<protein>
    <submittedName>
        <fullName evidence="3">5-methylcytosine-specific restriction enzyme B</fullName>
        <ecNumber evidence="3">3.1.21.-</ecNumber>
    </submittedName>
</protein>
<proteinExistence type="predicted"/>
<keyword evidence="4" id="KW-1185">Reference proteome</keyword>
<dbReference type="EMBL" id="UZWD01000006">
    <property type="protein sequence ID" value="VDS03356.1"/>
    <property type="molecule type" value="Genomic_DNA"/>
</dbReference>
<dbReference type="CDD" id="cd00009">
    <property type="entry name" value="AAA"/>
    <property type="match status" value="1"/>
</dbReference>
<feature type="domain" description="AAA+ ATPase" evidence="2">
    <location>
        <begin position="54"/>
        <end position="214"/>
    </location>
</feature>
<evidence type="ECO:0000313" key="4">
    <source>
        <dbReference type="Proteomes" id="UP000268844"/>
    </source>
</evidence>
<dbReference type="AlphaFoldDB" id="A0A3S4C9Q0"/>
<name>A0A3S4C9Q0_9HYPH</name>
<dbReference type="GO" id="GO:0005524">
    <property type="term" value="F:ATP binding"/>
    <property type="evidence" value="ECO:0007669"/>
    <property type="project" value="InterPro"/>
</dbReference>
<dbReference type="InterPro" id="IPR027417">
    <property type="entry name" value="P-loop_NTPase"/>
</dbReference>
<evidence type="ECO:0000259" key="2">
    <source>
        <dbReference type="SMART" id="SM00382"/>
    </source>
</evidence>
<sequence>MARISTHRVRPLSLGDMGIVTPQPEASPFDAQVEEYLPDNDTILAEVRAALAMQFAGVILSGPPGTGKSWYAKRIAMEIAGDPAAIKIVQFHTSYQYEDFMEGFAPKDGGGFELQKKTFPLLCEDAAELPGTTHVLLIDEISRCDVARVFGEALTYMEVDKRDLEFTLASGSKLTVPRNLVILATMNPWDKGVDELDVALERRFAQIDVPPSVDALRQILTRRGVDNALIGRLSEFFEGVQKLDNELVRLGHAYFNNCVDEESSRRAWNFRLLPFFKKACRLDKSMLLEITRMWLKAFPTSPGPATQPADPTDTDLIGDAQRPG</sequence>
<accession>A0A3S4C9Q0</accession>
<dbReference type="GO" id="GO:0016887">
    <property type="term" value="F:ATP hydrolysis activity"/>
    <property type="evidence" value="ECO:0007669"/>
    <property type="project" value="InterPro"/>
</dbReference>
<dbReference type="Proteomes" id="UP000268844">
    <property type="component" value="Unassembled WGS sequence"/>
</dbReference>
<dbReference type="RefSeq" id="WP_126148969.1">
    <property type="nucleotide sequence ID" value="NZ_JBHTMH010000001.1"/>
</dbReference>
<organism evidence="3 4">
    <name type="scientific">Devosia equisanguinis</name>
    <dbReference type="NCBI Taxonomy" id="2490941"/>
    <lineage>
        <taxon>Bacteria</taxon>
        <taxon>Pseudomonadati</taxon>
        <taxon>Pseudomonadota</taxon>
        <taxon>Alphaproteobacteria</taxon>
        <taxon>Hyphomicrobiales</taxon>
        <taxon>Devosiaceae</taxon>
        <taxon>Devosia</taxon>
    </lineage>
</organism>
<keyword evidence="3" id="KW-0378">Hydrolase</keyword>
<dbReference type="SMART" id="SM00382">
    <property type="entry name" value="AAA"/>
    <property type="match status" value="1"/>
</dbReference>
<dbReference type="InterPro" id="IPR011704">
    <property type="entry name" value="ATPase_dyneun-rel_AAA"/>
</dbReference>